<feature type="domain" description="EF-hand" evidence="13">
    <location>
        <begin position="169"/>
        <end position="204"/>
    </location>
</feature>
<dbReference type="InterPro" id="IPR002048">
    <property type="entry name" value="EF_hand_dom"/>
</dbReference>
<dbReference type="Pfam" id="PF01794">
    <property type="entry name" value="Ferric_reduct"/>
    <property type="match status" value="1"/>
</dbReference>
<evidence type="ECO:0000256" key="2">
    <source>
        <dbReference type="ARBA" id="ARBA00022630"/>
    </source>
</evidence>
<dbReference type="PROSITE" id="PS00018">
    <property type="entry name" value="EF_HAND_1"/>
    <property type="match status" value="3"/>
</dbReference>
<dbReference type="GO" id="GO:0005886">
    <property type="term" value="C:plasma membrane"/>
    <property type="evidence" value="ECO:0007669"/>
    <property type="project" value="TreeGrafter"/>
</dbReference>
<dbReference type="InterPro" id="IPR017927">
    <property type="entry name" value="FAD-bd_FR_type"/>
</dbReference>
<feature type="transmembrane region" description="Helical" evidence="12">
    <location>
        <begin position="548"/>
        <end position="568"/>
    </location>
</feature>
<feature type="transmembrane region" description="Helical" evidence="12">
    <location>
        <begin position="501"/>
        <end position="527"/>
    </location>
</feature>
<dbReference type="PROSITE" id="PS51384">
    <property type="entry name" value="FAD_FR"/>
    <property type="match status" value="1"/>
</dbReference>
<feature type="compositionally biased region" description="Polar residues" evidence="11">
    <location>
        <begin position="288"/>
        <end position="297"/>
    </location>
</feature>
<evidence type="ECO:0000259" key="13">
    <source>
        <dbReference type="PROSITE" id="PS50222"/>
    </source>
</evidence>
<evidence type="ECO:0008006" key="16">
    <source>
        <dbReference type="Google" id="ProtNLM"/>
    </source>
</evidence>
<evidence type="ECO:0000259" key="14">
    <source>
        <dbReference type="PROSITE" id="PS51384"/>
    </source>
</evidence>
<evidence type="ECO:0000256" key="5">
    <source>
        <dbReference type="ARBA" id="ARBA00022827"/>
    </source>
</evidence>
<dbReference type="Pfam" id="PF08030">
    <property type="entry name" value="NAD_binding_6"/>
    <property type="match status" value="1"/>
</dbReference>
<dbReference type="EMBL" id="HBGG01018466">
    <property type="protein sequence ID" value="CAD9207266.1"/>
    <property type="molecule type" value="Transcribed_RNA"/>
</dbReference>
<keyword evidence="6" id="KW-0106">Calcium</keyword>
<evidence type="ECO:0000256" key="9">
    <source>
        <dbReference type="ARBA" id="ARBA00023002"/>
    </source>
</evidence>
<dbReference type="Pfam" id="PF08022">
    <property type="entry name" value="FAD_binding_8"/>
    <property type="match status" value="1"/>
</dbReference>
<dbReference type="GO" id="GO:0016175">
    <property type="term" value="F:superoxide-generating NAD(P)H oxidase activity"/>
    <property type="evidence" value="ECO:0007669"/>
    <property type="project" value="UniProtKB-ARBA"/>
</dbReference>
<dbReference type="GO" id="GO:0009653">
    <property type="term" value="P:anatomical structure morphogenesis"/>
    <property type="evidence" value="ECO:0007669"/>
    <property type="project" value="UniProtKB-ARBA"/>
</dbReference>
<dbReference type="InterPro" id="IPR011992">
    <property type="entry name" value="EF-hand-dom_pair"/>
</dbReference>
<dbReference type="InterPro" id="IPR018247">
    <property type="entry name" value="EF_Hand_1_Ca_BS"/>
</dbReference>
<sequence length="930" mass="102751">MTTPFRYGDNLAEGSVPAAAMNVDGCSSIPALFHASEVLASPDKITKADADKARKDATLLARKLSVDGRRLTLTNLSEWTRDYGQNSAGASANVEGCSNCVVTQALRDEFEAVTGSVNTPMTLKQFAKAIKAKSEFLATILFERMDKSASNTLSCDDFISSVSIIRYGSLNERLSFAFHLYDVDRSGSIEKADIVKMLRICLQENRLKLDEELVARMASGMMRTLDADHDGTLSLADFSKIESVYPGLALVQVDRLQPDTPTSSQATTASPKSPAKMKFLNLRDAAKQRTSSKNTPLQKPFSSSTTSTAASSTTSTNFTSPSRSFESASRGNKQAPTPSRARKAFFPSTAAWFWLRNNPQHVLCMLLMLAMFGAAFYITAETFCVFQGLPCAHENEDLRALFGYGLMIAKGSAGSTKVAFAIIIFPVCRNTMTALRETFLRKLLPFDDAIAWHKIIAAFSFGFAFLHVFAHVWNFYVFSSPSRQAAFQHAFGESTQQPSAISLWTTAPAITGLVMCSILIITFAFAMEWPRRAAWLRDTAVGRALNNFNNFAATHCLFVVFYLCFIFHAFPKPYGYGDMWCWLAIPMGIYLTEKVMKCCKRRRQDVEIVDAVLMPGDTVYLQISKPSGFKYLSGQYVFLCLPELAWMEWHPFTLTSAPDDDFISLHIRSAGDWTGALRDTIRDVTARRDRALEGDVEGGHVNPLFEGASKPELPPFPKVCVDGPFGAPAQKWRQYKTVVMVGAGIGVTPCASVLRDVLRNIEQPDGNPEEPQSARNTGQTPPATRKVFFYWCTREKEEATWFRHELESIAQIDTNKVLDINIHITSVKSDGGLAPNFLKMGQMSSHAVHGKDVMTGMETNFITKFGRPDWNAVLADVARSCSPSSGKNTDKVGVFFCGPPVLAKAISSTCTAMNKGKTVPVKFDFYQEHF</sequence>
<dbReference type="PANTHER" id="PTHR11972:SF153">
    <property type="entry name" value="SUPEROXIDE-GENERATING NADPH OXIDASE HEAVY CHAIN SUBUNIT A"/>
    <property type="match status" value="1"/>
</dbReference>
<dbReference type="PRINTS" id="PR00466">
    <property type="entry name" value="GP91PHOX"/>
</dbReference>
<dbReference type="InterPro" id="IPR000778">
    <property type="entry name" value="Cyt_b245_heavy_chain"/>
</dbReference>
<evidence type="ECO:0000256" key="12">
    <source>
        <dbReference type="SAM" id="Phobius"/>
    </source>
</evidence>
<dbReference type="Gene3D" id="1.10.238.10">
    <property type="entry name" value="EF-hand"/>
    <property type="match status" value="1"/>
</dbReference>
<dbReference type="InterPro" id="IPR050369">
    <property type="entry name" value="RBOH/FRE"/>
</dbReference>
<dbReference type="SFLD" id="SFLDG01169">
    <property type="entry name" value="NADPH_oxidase_subgroup_(NOX)"/>
    <property type="match status" value="1"/>
</dbReference>
<reference evidence="15" key="1">
    <citation type="submission" date="2021-01" db="EMBL/GenBank/DDBJ databases">
        <authorList>
            <person name="Corre E."/>
            <person name="Pelletier E."/>
            <person name="Niang G."/>
            <person name="Scheremetjew M."/>
            <person name="Finn R."/>
            <person name="Kale V."/>
            <person name="Holt S."/>
            <person name="Cochrane G."/>
            <person name="Meng A."/>
            <person name="Brown T."/>
            <person name="Cohen L."/>
        </authorList>
    </citation>
    <scope>NUCLEOTIDE SEQUENCE</scope>
    <source>
        <strain evidence="15">PLY429</strain>
    </source>
</reference>
<dbReference type="FunFam" id="2.40.30.10:FF:000059">
    <property type="entry name" value="dual oxidase isoform X1"/>
    <property type="match status" value="1"/>
</dbReference>
<dbReference type="SFLD" id="SFLDG01168">
    <property type="entry name" value="Ferric_reductase_subgroup_(FRE"/>
    <property type="match status" value="1"/>
</dbReference>
<proteinExistence type="predicted"/>
<feature type="region of interest" description="Disordered" evidence="11">
    <location>
        <begin position="288"/>
        <end position="341"/>
    </location>
</feature>
<evidence type="ECO:0000256" key="8">
    <source>
        <dbReference type="ARBA" id="ARBA00022989"/>
    </source>
</evidence>
<dbReference type="CDD" id="cd06186">
    <property type="entry name" value="NOX_Duox_like_FAD_NADP"/>
    <property type="match status" value="1"/>
</dbReference>
<dbReference type="SFLD" id="SFLDS00052">
    <property type="entry name" value="Ferric_Reductase_Domain"/>
    <property type="match status" value="1"/>
</dbReference>
<dbReference type="Pfam" id="PF13499">
    <property type="entry name" value="EF-hand_7"/>
    <property type="match status" value="1"/>
</dbReference>
<protein>
    <recommendedName>
        <fullName evidence="16">NAD(P)H oxidase (H(2)O(2)-forming)</fullName>
    </recommendedName>
</protein>
<evidence type="ECO:0000256" key="11">
    <source>
        <dbReference type="SAM" id="MobiDB-lite"/>
    </source>
</evidence>
<keyword evidence="5" id="KW-0274">FAD</keyword>
<dbReference type="InterPro" id="IPR013121">
    <property type="entry name" value="Fe_red_NAD-bd_6"/>
</dbReference>
<evidence type="ECO:0000256" key="6">
    <source>
        <dbReference type="ARBA" id="ARBA00022837"/>
    </source>
</evidence>
<keyword evidence="7" id="KW-0521">NADP</keyword>
<dbReference type="SUPFAM" id="SSF63380">
    <property type="entry name" value="Riboflavin synthase domain-like"/>
    <property type="match status" value="1"/>
</dbReference>
<feature type="transmembrane region" description="Helical" evidence="12">
    <location>
        <begin position="400"/>
        <end position="428"/>
    </location>
</feature>
<dbReference type="CDD" id="cd00051">
    <property type="entry name" value="EFh"/>
    <property type="match status" value="1"/>
</dbReference>
<dbReference type="InterPro" id="IPR017938">
    <property type="entry name" value="Riboflavin_synthase-like_b-brl"/>
</dbReference>
<evidence type="ECO:0000256" key="4">
    <source>
        <dbReference type="ARBA" id="ARBA00022723"/>
    </source>
</evidence>
<feature type="compositionally biased region" description="Low complexity" evidence="11">
    <location>
        <begin position="300"/>
        <end position="322"/>
    </location>
</feature>
<dbReference type="SUPFAM" id="SSF47473">
    <property type="entry name" value="EF-hand"/>
    <property type="match status" value="1"/>
</dbReference>
<dbReference type="InterPro" id="IPR013112">
    <property type="entry name" value="FAD-bd_8"/>
</dbReference>
<dbReference type="AlphaFoldDB" id="A0A7S1SS09"/>
<keyword evidence="10 12" id="KW-0472">Membrane</keyword>
<keyword evidence="2" id="KW-0285">Flavoprotein</keyword>
<dbReference type="PANTHER" id="PTHR11972">
    <property type="entry name" value="NADPH OXIDASE"/>
    <property type="match status" value="1"/>
</dbReference>
<keyword evidence="8 12" id="KW-1133">Transmembrane helix</keyword>
<dbReference type="GO" id="GO:0042742">
    <property type="term" value="P:defense response to bacterium"/>
    <property type="evidence" value="ECO:0007669"/>
    <property type="project" value="UniProtKB-ARBA"/>
</dbReference>
<dbReference type="PROSITE" id="PS50222">
    <property type="entry name" value="EF_HAND_2"/>
    <property type="match status" value="1"/>
</dbReference>
<keyword evidence="3 12" id="KW-0812">Transmembrane</keyword>
<feature type="compositionally biased region" description="Polar residues" evidence="11">
    <location>
        <begin position="323"/>
        <end position="337"/>
    </location>
</feature>
<feature type="transmembrane region" description="Helical" evidence="12">
    <location>
        <begin position="362"/>
        <end position="380"/>
    </location>
</feature>
<dbReference type="GO" id="GO:0005509">
    <property type="term" value="F:calcium ion binding"/>
    <property type="evidence" value="ECO:0007669"/>
    <property type="project" value="InterPro"/>
</dbReference>
<gene>
    <name evidence="15" type="ORF">TCHU04912_LOCUS9502</name>
</gene>
<dbReference type="InterPro" id="IPR013130">
    <property type="entry name" value="Fe3_Rdtase_TM_dom"/>
</dbReference>
<dbReference type="Gene3D" id="2.40.30.10">
    <property type="entry name" value="Translation factors"/>
    <property type="match status" value="1"/>
</dbReference>
<comment type="subcellular location">
    <subcellularLocation>
        <location evidence="1">Membrane</location>
        <topology evidence="1">Multi-pass membrane protein</topology>
    </subcellularLocation>
</comment>
<evidence type="ECO:0000256" key="7">
    <source>
        <dbReference type="ARBA" id="ARBA00022857"/>
    </source>
</evidence>
<name>A0A7S1SS09_9CHLO</name>
<dbReference type="InterPro" id="IPR039261">
    <property type="entry name" value="FNR_nucleotide-bd"/>
</dbReference>
<feature type="domain" description="FAD-binding FR-type" evidence="14">
    <location>
        <begin position="601"/>
        <end position="731"/>
    </location>
</feature>
<dbReference type="SUPFAM" id="SSF52343">
    <property type="entry name" value="Ferredoxin reductase-like, C-terminal NADP-linked domain"/>
    <property type="match status" value="1"/>
</dbReference>
<feature type="region of interest" description="Disordered" evidence="11">
    <location>
        <begin position="762"/>
        <end position="781"/>
    </location>
</feature>
<keyword evidence="4" id="KW-0479">Metal-binding</keyword>
<dbReference type="Gene3D" id="3.40.50.80">
    <property type="entry name" value="Nucleotide-binding domain of ferredoxin-NADP reductase (FNR) module"/>
    <property type="match status" value="1"/>
</dbReference>
<feature type="transmembrane region" description="Helical" evidence="12">
    <location>
        <begin position="449"/>
        <end position="473"/>
    </location>
</feature>
<organism evidence="15">
    <name type="scientific">Tetraselmis chuii</name>
    <dbReference type="NCBI Taxonomy" id="63592"/>
    <lineage>
        <taxon>Eukaryota</taxon>
        <taxon>Viridiplantae</taxon>
        <taxon>Chlorophyta</taxon>
        <taxon>core chlorophytes</taxon>
        <taxon>Chlorodendrophyceae</taxon>
        <taxon>Chlorodendrales</taxon>
        <taxon>Chlorodendraceae</taxon>
        <taxon>Tetraselmis</taxon>
    </lineage>
</organism>
<evidence type="ECO:0000313" key="15">
    <source>
        <dbReference type="EMBL" id="CAD9207266.1"/>
    </source>
</evidence>
<evidence type="ECO:0000256" key="10">
    <source>
        <dbReference type="ARBA" id="ARBA00023136"/>
    </source>
</evidence>
<keyword evidence="9" id="KW-0560">Oxidoreductase</keyword>
<accession>A0A7S1SS09</accession>
<evidence type="ECO:0000256" key="3">
    <source>
        <dbReference type="ARBA" id="ARBA00022692"/>
    </source>
</evidence>
<evidence type="ECO:0000256" key="1">
    <source>
        <dbReference type="ARBA" id="ARBA00004141"/>
    </source>
</evidence>